<dbReference type="GO" id="GO:0030288">
    <property type="term" value="C:outer membrane-bounded periplasmic space"/>
    <property type="evidence" value="ECO:0007669"/>
    <property type="project" value="TreeGrafter"/>
</dbReference>
<reference evidence="2 3" key="1">
    <citation type="submission" date="2019-03" db="EMBL/GenBank/DDBJ databases">
        <title>Lake Tanganyika Metagenome-Assembled Genomes (MAGs).</title>
        <authorList>
            <person name="Tran P."/>
        </authorList>
    </citation>
    <scope>NUCLEOTIDE SEQUENCE [LARGE SCALE GENOMIC DNA]</scope>
    <source>
        <strain evidence="2">K_DeepCast_65m_m2_236</strain>
    </source>
</reference>
<feature type="non-terminal residue" evidence="2">
    <location>
        <position position="1"/>
    </location>
</feature>
<dbReference type="AlphaFoldDB" id="A0A937X3W1"/>
<dbReference type="Pfam" id="PF08486">
    <property type="entry name" value="SpoIID"/>
    <property type="match status" value="1"/>
</dbReference>
<dbReference type="InterPro" id="IPR013486">
    <property type="entry name" value="SpoIID/LytB"/>
</dbReference>
<sequence length="267" mass="28615">IAVNELPIEQYLYGVVPAEMPSKWPLEALKSQAVAARTYTLAKLGDMASRGYDLKPTTDHQVYAGASKEKPETNYAIDATRGEVLTYNGRPIPAFYCSAAGGYTDGAETVWGSKPIPYLIPVPDFDQEAPSYVWQTSIAAGSLRNLLGKLNVAVGEIGGLEPLERGYSGRVKALSVRGTRGSKTVSGERFRWATGLKSSLFNVAPVVENGTVKAFAFAGRGHGHGLGLSQWGARGMGNMGYSYMQILGHYYPGALLSQSSNLTASLR</sequence>
<dbReference type="InterPro" id="IPR013693">
    <property type="entry name" value="SpoIID/LytB_N"/>
</dbReference>
<dbReference type="Proteomes" id="UP000703893">
    <property type="component" value="Unassembled WGS sequence"/>
</dbReference>
<evidence type="ECO:0000259" key="1">
    <source>
        <dbReference type="Pfam" id="PF08486"/>
    </source>
</evidence>
<dbReference type="GO" id="GO:0030435">
    <property type="term" value="P:sporulation resulting in formation of a cellular spore"/>
    <property type="evidence" value="ECO:0007669"/>
    <property type="project" value="InterPro"/>
</dbReference>
<comment type="caution">
    <text evidence="2">The sequence shown here is derived from an EMBL/GenBank/DDBJ whole genome shotgun (WGS) entry which is preliminary data.</text>
</comment>
<evidence type="ECO:0000313" key="2">
    <source>
        <dbReference type="EMBL" id="MBM3274813.1"/>
    </source>
</evidence>
<protein>
    <submittedName>
        <fullName evidence="2">SpoIID/LytB domain-containing protein</fullName>
    </submittedName>
</protein>
<dbReference type="InterPro" id="IPR051922">
    <property type="entry name" value="Bact_Sporulation_Assoc"/>
</dbReference>
<accession>A0A937X3W1</accession>
<dbReference type="NCBIfam" id="TIGR02669">
    <property type="entry name" value="SpoIID_LytB"/>
    <property type="match status" value="1"/>
</dbReference>
<organism evidence="2 3">
    <name type="scientific">Candidatus Tanganyikabacteria bacterium</name>
    <dbReference type="NCBI Taxonomy" id="2961651"/>
    <lineage>
        <taxon>Bacteria</taxon>
        <taxon>Bacillati</taxon>
        <taxon>Candidatus Sericytochromatia</taxon>
        <taxon>Candidatus Tanganyikabacteria</taxon>
    </lineage>
</organism>
<dbReference type="EMBL" id="VGJX01000337">
    <property type="protein sequence ID" value="MBM3274813.1"/>
    <property type="molecule type" value="Genomic_DNA"/>
</dbReference>
<evidence type="ECO:0000313" key="3">
    <source>
        <dbReference type="Proteomes" id="UP000703893"/>
    </source>
</evidence>
<gene>
    <name evidence="2" type="ORF">FJZ00_06650</name>
</gene>
<dbReference type="PANTHER" id="PTHR30032:SF4">
    <property type="entry name" value="AMIDASE ENHANCER"/>
    <property type="match status" value="1"/>
</dbReference>
<proteinExistence type="predicted"/>
<feature type="domain" description="Sporulation stage II protein D amidase enhancer LytB N-terminal" evidence="1">
    <location>
        <begin position="2"/>
        <end position="87"/>
    </location>
</feature>
<name>A0A937X3W1_9BACT</name>
<dbReference type="PANTHER" id="PTHR30032">
    <property type="entry name" value="N-ACETYLMURAMOYL-L-ALANINE AMIDASE-RELATED"/>
    <property type="match status" value="1"/>
</dbReference>